<evidence type="ECO:0000313" key="3">
    <source>
        <dbReference type="Proteomes" id="UP000254467"/>
    </source>
</evidence>
<dbReference type="Proteomes" id="UP000254467">
    <property type="component" value="Unassembled WGS sequence"/>
</dbReference>
<feature type="compositionally biased region" description="Basic and acidic residues" evidence="1">
    <location>
        <begin position="8"/>
        <end position="23"/>
    </location>
</feature>
<evidence type="ECO:0000256" key="1">
    <source>
        <dbReference type="SAM" id="MobiDB-lite"/>
    </source>
</evidence>
<dbReference type="EMBL" id="UFXQ01000001">
    <property type="protein sequence ID" value="STC70597.1"/>
    <property type="molecule type" value="Genomic_DNA"/>
</dbReference>
<keyword evidence="3" id="KW-1185">Reference proteome</keyword>
<gene>
    <name evidence="2" type="ORF">NCTC11862_02423</name>
</gene>
<reference evidence="2 3" key="1">
    <citation type="submission" date="2018-06" db="EMBL/GenBank/DDBJ databases">
        <authorList>
            <consortium name="Pathogen Informatics"/>
            <person name="Doyle S."/>
        </authorList>
    </citation>
    <scope>NUCLEOTIDE SEQUENCE [LARGE SCALE GENOMIC DNA]</scope>
    <source>
        <strain evidence="2 3">NCTC11862</strain>
    </source>
</reference>
<feature type="compositionally biased region" description="Low complexity" evidence="1">
    <location>
        <begin position="257"/>
        <end position="285"/>
    </location>
</feature>
<dbReference type="Pfam" id="PF12502">
    <property type="entry name" value="DUF3710"/>
    <property type="match status" value="1"/>
</dbReference>
<dbReference type="RefSeq" id="WP_018581308.1">
    <property type="nucleotide sequence ID" value="NZ_LDYD01000008.1"/>
</dbReference>
<evidence type="ECO:0000313" key="2">
    <source>
        <dbReference type="EMBL" id="STC70597.1"/>
    </source>
</evidence>
<accession>A0A376CQV6</accession>
<dbReference type="InterPro" id="IPR022183">
    <property type="entry name" value="DUF3710"/>
</dbReference>
<dbReference type="STRING" id="35756.GCA_001044155_02397"/>
<organism evidence="2 3">
    <name type="scientific">Corynebacterium pilosum</name>
    <dbReference type="NCBI Taxonomy" id="35756"/>
    <lineage>
        <taxon>Bacteria</taxon>
        <taxon>Bacillati</taxon>
        <taxon>Actinomycetota</taxon>
        <taxon>Actinomycetes</taxon>
        <taxon>Mycobacteriales</taxon>
        <taxon>Corynebacteriaceae</taxon>
        <taxon>Corynebacterium</taxon>
    </lineage>
</organism>
<dbReference type="OrthoDB" id="8480367at2"/>
<sequence>MALWPFGKKKDQDKDQDQSKDTAQEQAPVEPTPAETTEATDAPEAPEPATQEAADLPVAPGATGRIEHDPVNGNVGPFDGDSVDINDFDFSDFSASVLNLGSMRLPLPKESQVQVEMNDQGPRMLHIVTHHGRMTPVAFAAPSSGGQWENAIEEIAAGMREQGLPVTFEMGPWGREVVGHGGNGAIRIMGMDGPRWMLRITCVAPSGKEEQLATLAREMAARAFVYRGDDPILAGNSLPVMLPQQLAEQVQEAVQQRAQQQKQAQAGQAQHEQPQQPQQPQQPGASENQMHEAMQRLMNNQNPNGKQN</sequence>
<dbReference type="AlphaFoldDB" id="A0A376CQV6"/>
<feature type="compositionally biased region" description="Polar residues" evidence="1">
    <location>
        <begin position="297"/>
        <end position="308"/>
    </location>
</feature>
<protein>
    <submittedName>
        <fullName evidence="2">Protein of uncharacterized function (DUF3710)</fullName>
    </submittedName>
</protein>
<proteinExistence type="predicted"/>
<feature type="region of interest" description="Disordered" evidence="1">
    <location>
        <begin position="257"/>
        <end position="308"/>
    </location>
</feature>
<name>A0A376CQV6_9CORY</name>
<feature type="compositionally biased region" description="Low complexity" evidence="1">
    <location>
        <begin position="24"/>
        <end position="53"/>
    </location>
</feature>
<feature type="region of interest" description="Disordered" evidence="1">
    <location>
        <begin position="1"/>
        <end position="53"/>
    </location>
</feature>